<evidence type="ECO:0000313" key="3">
    <source>
        <dbReference type="Proteomes" id="UP001175000"/>
    </source>
</evidence>
<dbReference type="EMBL" id="JAULSU010000002">
    <property type="protein sequence ID" value="KAK0627177.1"/>
    <property type="molecule type" value="Genomic_DNA"/>
</dbReference>
<name>A0AA39X591_9PEZI</name>
<sequence>MRWACPRSPDTAHAFPTPTDLESVTSNICRALTSLKALKSRLEMTSSVRSATESSLNNGPLRFGDTWPQRASIVPRTLPNALDDQSTVSDPSAPIHPLSASVGTITAQRSTSASSLPVPRNGLQLSQQHITAVIDAPRADITDERASVPYTLPQKNGSLSTPAMPLTSGGLTSGGLEQLRSIPGINSNQQRLTVPRHGSSRDARFLLPVSNSTPFPAKYLCFYLCAAAPKSIDWVESRIHADMEWSYIAPFLNLGILVQVTAQWFRQKVPQKSSQSIDRSLFCEWYTSELATHGVCGFGVQDPELSSSAHWWTKDKRGDGVVWPSVVGEMVIRWQTPAAFQHYLKWNNGHEV</sequence>
<protein>
    <submittedName>
        <fullName evidence="2">Uncharacterized protein</fullName>
    </submittedName>
</protein>
<dbReference type="Proteomes" id="UP001175000">
    <property type="component" value="Unassembled WGS sequence"/>
</dbReference>
<organism evidence="2 3">
    <name type="scientific">Immersiella caudata</name>
    <dbReference type="NCBI Taxonomy" id="314043"/>
    <lineage>
        <taxon>Eukaryota</taxon>
        <taxon>Fungi</taxon>
        <taxon>Dikarya</taxon>
        <taxon>Ascomycota</taxon>
        <taxon>Pezizomycotina</taxon>
        <taxon>Sordariomycetes</taxon>
        <taxon>Sordariomycetidae</taxon>
        <taxon>Sordariales</taxon>
        <taxon>Lasiosphaeriaceae</taxon>
        <taxon>Immersiella</taxon>
    </lineage>
</organism>
<accession>A0AA39X591</accession>
<keyword evidence="3" id="KW-1185">Reference proteome</keyword>
<comment type="caution">
    <text evidence="2">The sequence shown here is derived from an EMBL/GenBank/DDBJ whole genome shotgun (WGS) entry which is preliminary data.</text>
</comment>
<gene>
    <name evidence="2" type="ORF">B0T14DRAFT_129752</name>
</gene>
<evidence type="ECO:0000256" key="1">
    <source>
        <dbReference type="SAM" id="MobiDB-lite"/>
    </source>
</evidence>
<feature type="region of interest" description="Disordered" evidence="1">
    <location>
        <begin position="1"/>
        <end position="20"/>
    </location>
</feature>
<evidence type="ECO:0000313" key="2">
    <source>
        <dbReference type="EMBL" id="KAK0627177.1"/>
    </source>
</evidence>
<proteinExistence type="predicted"/>
<dbReference type="AlphaFoldDB" id="A0AA39X591"/>
<reference evidence="2" key="1">
    <citation type="submission" date="2023-06" db="EMBL/GenBank/DDBJ databases">
        <title>Genome-scale phylogeny and comparative genomics of the fungal order Sordariales.</title>
        <authorList>
            <consortium name="Lawrence Berkeley National Laboratory"/>
            <person name="Hensen N."/>
            <person name="Bonometti L."/>
            <person name="Westerberg I."/>
            <person name="Brannstrom I.O."/>
            <person name="Guillou S."/>
            <person name="Cros-Aarteil S."/>
            <person name="Calhoun S."/>
            <person name="Haridas S."/>
            <person name="Kuo A."/>
            <person name="Mondo S."/>
            <person name="Pangilinan J."/>
            <person name="Riley R."/>
            <person name="Labutti K."/>
            <person name="Andreopoulos B."/>
            <person name="Lipzen A."/>
            <person name="Chen C."/>
            <person name="Yanf M."/>
            <person name="Daum C."/>
            <person name="Ng V."/>
            <person name="Clum A."/>
            <person name="Steindorff A."/>
            <person name="Ohm R."/>
            <person name="Martin F."/>
            <person name="Silar P."/>
            <person name="Natvig D."/>
            <person name="Lalanne C."/>
            <person name="Gautier V."/>
            <person name="Ament-Velasquez S.L."/>
            <person name="Kruys A."/>
            <person name="Hutchinson M.I."/>
            <person name="Powell A.J."/>
            <person name="Barry K."/>
            <person name="Miller A.N."/>
            <person name="Grigoriev I.V."/>
            <person name="Debuchy R."/>
            <person name="Gladieux P."/>
            <person name="Thoren M.H."/>
            <person name="Johannesson H."/>
        </authorList>
    </citation>
    <scope>NUCLEOTIDE SEQUENCE</scope>
    <source>
        <strain evidence="2">CBS 606.72</strain>
    </source>
</reference>